<evidence type="ECO:0000256" key="5">
    <source>
        <dbReference type="SAM" id="MobiDB-lite"/>
    </source>
</evidence>
<dbReference type="AlphaFoldDB" id="A0ABD3GT53"/>
<evidence type="ECO:0000256" key="1">
    <source>
        <dbReference type="ARBA" id="ARBA00022723"/>
    </source>
</evidence>
<dbReference type="PROSITE" id="PS50089">
    <property type="entry name" value="ZF_RING_2"/>
    <property type="match status" value="1"/>
</dbReference>
<feature type="region of interest" description="Disordered" evidence="5">
    <location>
        <begin position="165"/>
        <end position="184"/>
    </location>
</feature>
<dbReference type="InterPro" id="IPR001841">
    <property type="entry name" value="Znf_RING"/>
</dbReference>
<evidence type="ECO:0000313" key="7">
    <source>
        <dbReference type="EMBL" id="KAL3681751.1"/>
    </source>
</evidence>
<dbReference type="EMBL" id="JBJQOH010000007">
    <property type="protein sequence ID" value="KAL3681751.1"/>
    <property type="molecule type" value="Genomic_DNA"/>
</dbReference>
<proteinExistence type="predicted"/>
<comment type="caution">
    <text evidence="7">The sequence shown here is derived from an EMBL/GenBank/DDBJ whole genome shotgun (WGS) entry which is preliminary data.</text>
</comment>
<evidence type="ECO:0000259" key="6">
    <source>
        <dbReference type="PROSITE" id="PS50089"/>
    </source>
</evidence>
<dbReference type="Proteomes" id="UP001633002">
    <property type="component" value="Unassembled WGS sequence"/>
</dbReference>
<feature type="region of interest" description="Disordered" evidence="5">
    <location>
        <begin position="1"/>
        <end position="83"/>
    </location>
</feature>
<name>A0ABD3GT53_9MARC</name>
<dbReference type="SUPFAM" id="SSF57850">
    <property type="entry name" value="RING/U-box"/>
    <property type="match status" value="1"/>
</dbReference>
<evidence type="ECO:0000256" key="4">
    <source>
        <dbReference type="PROSITE-ProRule" id="PRU00175"/>
    </source>
</evidence>
<feature type="compositionally biased region" description="Low complexity" evidence="5">
    <location>
        <begin position="64"/>
        <end position="76"/>
    </location>
</feature>
<sequence length="262" mass="28033">MATRSAGRSRKSEDSLETIKGATTRRMARSNNGPVLSDGNSQRLRPAGLQASAIVIEDDDDDVQASSPRSFAQARSFSRRRAPPAVEVAIPEVSLGLRLGPPISGVSVGLRLAPPGDSTGPALRAQRTRAGGALVATPPIRRPLTIDLTSPGQSNDDCVIVKEKKAPQPAKRKTLPAEPVEGGERAVQASKEVKLTCPVCLDEMKDETSTICGHIFCWGCIQGAIAAQRKCPTCRKRLTPRSAHRIYLTAKLGSWDFSTNFV</sequence>
<evidence type="ECO:0000313" key="8">
    <source>
        <dbReference type="Proteomes" id="UP001633002"/>
    </source>
</evidence>
<dbReference type="SMART" id="SM00184">
    <property type="entry name" value="RING"/>
    <property type="match status" value="1"/>
</dbReference>
<dbReference type="GO" id="GO:0008270">
    <property type="term" value="F:zinc ion binding"/>
    <property type="evidence" value="ECO:0007669"/>
    <property type="project" value="UniProtKB-KW"/>
</dbReference>
<keyword evidence="3" id="KW-0862">Zinc</keyword>
<dbReference type="PANTHER" id="PTHR47094">
    <property type="entry name" value="ELFLESS, ISOFORM B"/>
    <property type="match status" value="1"/>
</dbReference>
<keyword evidence="1" id="KW-0479">Metal-binding</keyword>
<organism evidence="7 8">
    <name type="scientific">Riccia sorocarpa</name>
    <dbReference type="NCBI Taxonomy" id="122646"/>
    <lineage>
        <taxon>Eukaryota</taxon>
        <taxon>Viridiplantae</taxon>
        <taxon>Streptophyta</taxon>
        <taxon>Embryophyta</taxon>
        <taxon>Marchantiophyta</taxon>
        <taxon>Marchantiopsida</taxon>
        <taxon>Marchantiidae</taxon>
        <taxon>Marchantiales</taxon>
        <taxon>Ricciaceae</taxon>
        <taxon>Riccia</taxon>
    </lineage>
</organism>
<reference evidence="7 8" key="1">
    <citation type="submission" date="2024-09" db="EMBL/GenBank/DDBJ databases">
        <title>Chromosome-scale assembly of Riccia sorocarpa.</title>
        <authorList>
            <person name="Paukszto L."/>
        </authorList>
    </citation>
    <scope>NUCLEOTIDE SEQUENCE [LARGE SCALE GENOMIC DNA]</scope>
    <source>
        <strain evidence="7">LP-2024</strain>
        <tissue evidence="7">Aerial parts of the thallus</tissue>
    </source>
</reference>
<dbReference type="PROSITE" id="PS00518">
    <property type="entry name" value="ZF_RING_1"/>
    <property type="match status" value="1"/>
</dbReference>
<gene>
    <name evidence="7" type="ORF">R1sor_024707</name>
</gene>
<evidence type="ECO:0000256" key="3">
    <source>
        <dbReference type="ARBA" id="ARBA00022833"/>
    </source>
</evidence>
<keyword evidence="8" id="KW-1185">Reference proteome</keyword>
<dbReference type="InterPro" id="IPR013083">
    <property type="entry name" value="Znf_RING/FYVE/PHD"/>
</dbReference>
<accession>A0ABD3GT53</accession>
<protein>
    <recommendedName>
        <fullName evidence="6">RING-type domain-containing protein</fullName>
    </recommendedName>
</protein>
<dbReference type="Gene3D" id="3.30.40.10">
    <property type="entry name" value="Zinc/RING finger domain, C3HC4 (zinc finger)"/>
    <property type="match status" value="1"/>
</dbReference>
<feature type="domain" description="RING-type" evidence="6">
    <location>
        <begin position="197"/>
        <end position="235"/>
    </location>
</feature>
<evidence type="ECO:0000256" key="2">
    <source>
        <dbReference type="ARBA" id="ARBA00022771"/>
    </source>
</evidence>
<feature type="compositionally biased region" description="Polar residues" evidence="5">
    <location>
        <begin position="29"/>
        <end position="43"/>
    </location>
</feature>
<dbReference type="InterPro" id="IPR049627">
    <property type="entry name" value="SLX8"/>
</dbReference>
<dbReference type="InterPro" id="IPR017907">
    <property type="entry name" value="Znf_RING_CS"/>
</dbReference>
<dbReference type="PANTHER" id="PTHR47094:SF1">
    <property type="entry name" value="RING-TYPE E3 UBIQUITIN TRANSFERASE"/>
    <property type="match status" value="1"/>
</dbReference>
<dbReference type="Pfam" id="PF13639">
    <property type="entry name" value="zf-RING_2"/>
    <property type="match status" value="1"/>
</dbReference>
<keyword evidence="2 4" id="KW-0863">Zinc-finger</keyword>